<organism evidence="1 2">
    <name type="scientific">Inconstantimicrobium mannanitabidum</name>
    <dbReference type="NCBI Taxonomy" id="1604901"/>
    <lineage>
        <taxon>Bacteria</taxon>
        <taxon>Bacillati</taxon>
        <taxon>Bacillota</taxon>
        <taxon>Clostridia</taxon>
        <taxon>Eubacteriales</taxon>
        <taxon>Clostridiaceae</taxon>
        <taxon>Inconstantimicrobium</taxon>
    </lineage>
</organism>
<comment type="caution">
    <text evidence="1">The sequence shown here is derived from an EMBL/GenBank/DDBJ whole genome shotgun (WGS) entry which is preliminary data.</text>
</comment>
<keyword evidence="2" id="KW-1185">Reference proteome</keyword>
<reference evidence="1" key="1">
    <citation type="journal article" date="2025" name="Int. J. Syst. Evol. Microbiol.">
        <title>Inconstantimicrobium mannanitabidum sp. nov., a novel member of the family Clostridiaceae isolated from anoxic soil under the treatment of reductive soil disinfestation.</title>
        <authorList>
            <person name="Ueki A."/>
            <person name="Tonouchi A."/>
            <person name="Honma S."/>
            <person name="Kaku N."/>
            <person name="Ueki K."/>
        </authorList>
    </citation>
    <scope>NUCLEOTIDE SEQUENCE</scope>
    <source>
        <strain evidence="1">TW13</strain>
    </source>
</reference>
<sequence length="274" mass="31561">MTDFEKIKAYYSVFDEQHRLENAEGRLEYDICINIILPYLKKSDCILDLGGGAGKYSIELAKQGYNVTLADLSERLLKQAKTYVEENNIPSLQSYDVVNAVDLSCYDDNSFDVIILFGPLYHLLDSDERNKCVSEVYRVLKPNGIIFASFIPYLTGAIGVVSRAFYFPEQVNEHNLSEVFETGRFNNNANVMFQEGYYPESKEIEKLFREHNFSQILLRSIRSFGHNKEEKLYELFEKDISLFNKMIELINKTSTNPAIIETCGHALYIGRKCQ</sequence>
<name>A0ACB5RBU0_9CLOT</name>
<accession>A0ACB5RBU0</accession>
<protein>
    <submittedName>
        <fullName evidence="1">Uncharacterized protein</fullName>
    </submittedName>
</protein>
<gene>
    <name evidence="1" type="ORF">rsdtw13_16120</name>
</gene>
<evidence type="ECO:0000313" key="1">
    <source>
        <dbReference type="EMBL" id="GKX66354.1"/>
    </source>
</evidence>
<dbReference type="Proteomes" id="UP001058074">
    <property type="component" value="Unassembled WGS sequence"/>
</dbReference>
<evidence type="ECO:0000313" key="2">
    <source>
        <dbReference type="Proteomes" id="UP001058074"/>
    </source>
</evidence>
<dbReference type="EMBL" id="BROD01000001">
    <property type="protein sequence ID" value="GKX66354.1"/>
    <property type="molecule type" value="Genomic_DNA"/>
</dbReference>
<proteinExistence type="predicted"/>